<organism evidence="3 4">
    <name type="scientific">Austwickia chelonae NBRC 105200</name>
    <dbReference type="NCBI Taxonomy" id="1184607"/>
    <lineage>
        <taxon>Bacteria</taxon>
        <taxon>Bacillati</taxon>
        <taxon>Actinomycetota</taxon>
        <taxon>Actinomycetes</taxon>
        <taxon>Micrococcales</taxon>
        <taxon>Dermatophilaceae</taxon>
        <taxon>Austwickia</taxon>
    </lineage>
</organism>
<dbReference type="Pfam" id="PF01882">
    <property type="entry name" value="DUF58"/>
    <property type="match status" value="1"/>
</dbReference>
<dbReference type="PANTHER" id="PTHR34351:SF1">
    <property type="entry name" value="SLR1927 PROTEIN"/>
    <property type="match status" value="1"/>
</dbReference>
<keyword evidence="1" id="KW-1133">Transmembrane helix</keyword>
<sequence length="448" mass="47563">MIAWRGARASPGSAARLLCTPRGIALLSAGLVITLCGMALGLRPLTQIGVSCLALPPLSALAVVLLRPRVALERRICEESPTVGGRGVIQLRLTTANLSGRTRFTVVERTPWVVGGTMRWSAVDLSFRSSTTLSYAFSPTCRGLLDIGPSYVYQHDPCGLVRYRVQTAAAMQLVVLPAIHPLSDVTGLESGLSREGDAPGTVLTGSEYDLSLRDYREGDELRRIHWKASAHRGRLMVRHESRPHRRRALLVLDCAPQRWGASAAGSSAAFEWAVSWVASVAAHLDGDGFGLHLLLFDADSSADTEDAARPLPLSELLLTLATVQLDQESADRTQNPAPITLSAVSDVHMPDSGGVIVLVTGHQGPPSSRSALELLRPGLIGSAVFLDVAAFAGNAAPGGLGAVESWCDHAAAGGWHTVAVRPGMTAAEVWSGLRRERGAPAAAWEGRW</sequence>
<evidence type="ECO:0000313" key="4">
    <source>
        <dbReference type="Proteomes" id="UP000008495"/>
    </source>
</evidence>
<reference evidence="3 4" key="1">
    <citation type="submission" date="2012-08" db="EMBL/GenBank/DDBJ databases">
        <title>Whole genome shotgun sequence of Austwickia chelonae NBRC 105200.</title>
        <authorList>
            <person name="Yoshida I."/>
            <person name="Hosoyama A."/>
            <person name="Tsuchikane K."/>
            <person name="Katsumata H."/>
            <person name="Ando Y."/>
            <person name="Ohji S."/>
            <person name="Hamada M."/>
            <person name="Tamura T."/>
            <person name="Yamazoe A."/>
            <person name="Yamazaki S."/>
            <person name="Fujita N."/>
        </authorList>
    </citation>
    <scope>NUCLEOTIDE SEQUENCE [LARGE SCALE GENOMIC DNA]</scope>
    <source>
        <strain evidence="3 4">NBRC 105200</strain>
    </source>
</reference>
<proteinExistence type="predicted"/>
<evidence type="ECO:0000313" key="3">
    <source>
        <dbReference type="EMBL" id="GAB76489.1"/>
    </source>
</evidence>
<evidence type="ECO:0000259" key="2">
    <source>
        <dbReference type="Pfam" id="PF01882"/>
    </source>
</evidence>
<dbReference type="eggNOG" id="COG1721">
    <property type="taxonomic scope" value="Bacteria"/>
</dbReference>
<keyword evidence="1" id="KW-0472">Membrane</keyword>
<feature type="transmembrane region" description="Helical" evidence="1">
    <location>
        <begin position="23"/>
        <end position="42"/>
    </location>
</feature>
<evidence type="ECO:0000256" key="1">
    <source>
        <dbReference type="SAM" id="Phobius"/>
    </source>
</evidence>
<keyword evidence="4" id="KW-1185">Reference proteome</keyword>
<feature type="domain" description="DUF58" evidence="2">
    <location>
        <begin position="212"/>
        <end position="291"/>
    </location>
</feature>
<keyword evidence="1" id="KW-0812">Transmembrane</keyword>
<comment type="caution">
    <text evidence="3">The sequence shown here is derived from an EMBL/GenBank/DDBJ whole genome shotgun (WGS) entry which is preliminary data.</text>
</comment>
<dbReference type="STRING" id="100225.SAMN05421595_1616"/>
<protein>
    <recommendedName>
        <fullName evidence="2">DUF58 domain-containing protein</fullName>
    </recommendedName>
</protein>
<dbReference type="PANTHER" id="PTHR34351">
    <property type="entry name" value="SLR1927 PROTEIN-RELATED"/>
    <property type="match status" value="1"/>
</dbReference>
<gene>
    <name evidence="3" type="ORF">AUCHE_01_00510</name>
</gene>
<accession>K6VIF5</accession>
<dbReference type="EMBL" id="BAGZ01000001">
    <property type="protein sequence ID" value="GAB76489.1"/>
    <property type="molecule type" value="Genomic_DNA"/>
</dbReference>
<dbReference type="InterPro" id="IPR002881">
    <property type="entry name" value="DUF58"/>
</dbReference>
<dbReference type="Proteomes" id="UP000008495">
    <property type="component" value="Unassembled WGS sequence"/>
</dbReference>
<dbReference type="OrthoDB" id="9812729at2"/>
<dbReference type="AlphaFoldDB" id="K6VIF5"/>
<name>K6VIF5_9MICO</name>